<protein>
    <recommendedName>
        <fullName evidence="4">Gram-positive cocci surface proteins LPxTG domain-containing protein</fullName>
    </recommendedName>
</protein>
<evidence type="ECO:0008006" key="4">
    <source>
        <dbReference type="Google" id="ProtNLM"/>
    </source>
</evidence>
<keyword evidence="1" id="KW-1133">Transmembrane helix</keyword>
<evidence type="ECO:0000313" key="3">
    <source>
        <dbReference type="Proteomes" id="UP000067523"/>
    </source>
</evidence>
<keyword evidence="1" id="KW-0812">Transmembrane</keyword>
<dbReference type="Proteomes" id="UP000067523">
    <property type="component" value="Chromosome"/>
</dbReference>
<dbReference type="AlphaFoldDB" id="A0A0U2XHZ9"/>
<proteinExistence type="predicted"/>
<keyword evidence="3" id="KW-1185">Reference proteome</keyword>
<gene>
    <name evidence="2" type="ORF">ATZ35_07220</name>
</gene>
<feature type="transmembrane region" description="Helical" evidence="1">
    <location>
        <begin position="75"/>
        <end position="98"/>
    </location>
</feature>
<dbReference type="KEGG" id="erx:ATZ35_07220"/>
<organism evidence="2 3">
    <name type="scientific">Enterococcus rotai</name>
    <dbReference type="NCBI Taxonomy" id="118060"/>
    <lineage>
        <taxon>Bacteria</taxon>
        <taxon>Bacillati</taxon>
        <taxon>Bacillota</taxon>
        <taxon>Bacilli</taxon>
        <taxon>Lactobacillales</taxon>
        <taxon>Enterococcaceae</taxon>
        <taxon>Enterococcus</taxon>
    </lineage>
</organism>
<evidence type="ECO:0000256" key="1">
    <source>
        <dbReference type="SAM" id="Phobius"/>
    </source>
</evidence>
<dbReference type="STRING" id="118060.ATZ35_07220"/>
<accession>A0A0U2XHZ9</accession>
<reference evidence="3" key="1">
    <citation type="submission" date="2015-12" db="EMBL/GenBank/DDBJ databases">
        <authorList>
            <person name="Lauer A."/>
            <person name="Humrighouse B."/>
            <person name="Loparev V."/>
            <person name="Shewmaker P.L."/>
            <person name="Whitney A.M."/>
            <person name="McLaughlin R.W."/>
        </authorList>
    </citation>
    <scope>NUCLEOTIDE SEQUENCE [LARGE SCALE GENOMIC DNA]</scope>
    <source>
        <strain evidence="3">LMG 26678</strain>
    </source>
</reference>
<dbReference type="RefSeq" id="WP_208930162.1">
    <property type="nucleotide sequence ID" value="NZ_CP013655.1"/>
</dbReference>
<keyword evidence="1" id="KW-0472">Membrane</keyword>
<evidence type="ECO:0000313" key="2">
    <source>
        <dbReference type="EMBL" id="ALS36957.1"/>
    </source>
</evidence>
<sequence>MKKYVVLLFFLIVGFGALYGDKVEAASKADETELGITFLKGENVEPEIPIIKAPTLPIVDVPIQRGGKLPSTGDLITSLIWTILGCSIIIIFVGVYSLKNIMLRLSWE</sequence>
<dbReference type="EMBL" id="CP013655">
    <property type="protein sequence ID" value="ALS36957.1"/>
    <property type="molecule type" value="Genomic_DNA"/>
</dbReference>
<name>A0A0U2XHZ9_9ENTE</name>